<evidence type="ECO:0000313" key="3">
    <source>
        <dbReference type="Proteomes" id="UP000499080"/>
    </source>
</evidence>
<dbReference type="Proteomes" id="UP000499080">
    <property type="component" value="Unassembled WGS sequence"/>
</dbReference>
<evidence type="ECO:0000313" key="2">
    <source>
        <dbReference type="EMBL" id="GBN57959.1"/>
    </source>
</evidence>
<comment type="caution">
    <text evidence="2">The sequence shown here is derived from an EMBL/GenBank/DDBJ whole genome shotgun (WGS) entry which is preliminary data.</text>
</comment>
<organism evidence="2 3">
    <name type="scientific">Araneus ventricosus</name>
    <name type="common">Orbweaver spider</name>
    <name type="synonym">Epeira ventricosa</name>
    <dbReference type="NCBI Taxonomy" id="182803"/>
    <lineage>
        <taxon>Eukaryota</taxon>
        <taxon>Metazoa</taxon>
        <taxon>Ecdysozoa</taxon>
        <taxon>Arthropoda</taxon>
        <taxon>Chelicerata</taxon>
        <taxon>Arachnida</taxon>
        <taxon>Araneae</taxon>
        <taxon>Araneomorphae</taxon>
        <taxon>Entelegynae</taxon>
        <taxon>Araneoidea</taxon>
        <taxon>Araneidae</taxon>
        <taxon>Araneus</taxon>
    </lineage>
</organism>
<dbReference type="EMBL" id="BGPR01012846">
    <property type="protein sequence ID" value="GBN57959.1"/>
    <property type="molecule type" value="Genomic_DNA"/>
</dbReference>
<evidence type="ECO:0000256" key="1">
    <source>
        <dbReference type="SAM" id="MobiDB-lite"/>
    </source>
</evidence>
<reference evidence="2 3" key="1">
    <citation type="journal article" date="2019" name="Sci. Rep.">
        <title>Orb-weaving spider Araneus ventricosus genome elucidates the spidroin gene catalogue.</title>
        <authorList>
            <person name="Kono N."/>
            <person name="Nakamura H."/>
            <person name="Ohtoshi R."/>
            <person name="Moran D.A.P."/>
            <person name="Shinohara A."/>
            <person name="Yoshida Y."/>
            <person name="Fujiwara M."/>
            <person name="Mori M."/>
            <person name="Tomita M."/>
            <person name="Arakawa K."/>
        </authorList>
    </citation>
    <scope>NUCLEOTIDE SEQUENCE [LARGE SCALE GENOMIC DNA]</scope>
</reference>
<feature type="region of interest" description="Disordered" evidence="1">
    <location>
        <begin position="55"/>
        <end position="81"/>
    </location>
</feature>
<proteinExistence type="predicted"/>
<feature type="compositionally biased region" description="Polar residues" evidence="1">
    <location>
        <begin position="67"/>
        <end position="81"/>
    </location>
</feature>
<name>A0A4Y2Q343_ARAVE</name>
<accession>A0A4Y2Q343</accession>
<keyword evidence="3" id="KW-1185">Reference proteome</keyword>
<sequence>MKRVTNKMTIHMITKECGLDHRPQAMEPPSANSPDALASVRLPNQAVHVMSFQPRQGGALHDPPDTHATSSNRAQCTSAPF</sequence>
<protein>
    <submittedName>
        <fullName evidence="2">Uncharacterized protein</fullName>
    </submittedName>
</protein>
<gene>
    <name evidence="2" type="ORF">AVEN_151087_1</name>
</gene>
<dbReference type="AlphaFoldDB" id="A0A4Y2Q343"/>